<dbReference type="PATRIC" id="fig|1121405.3.peg.1599"/>
<dbReference type="InterPro" id="IPR036514">
    <property type="entry name" value="SGNH_hydro_sf"/>
</dbReference>
<feature type="domain" description="SGNH hydrolase-type esterase" evidence="2">
    <location>
        <begin position="43"/>
        <end position="222"/>
    </location>
</feature>
<dbReference type="Pfam" id="PF00657">
    <property type="entry name" value="Lipase_GDSL"/>
    <property type="match status" value="1"/>
</dbReference>
<dbReference type="InterPro" id="IPR001087">
    <property type="entry name" value="GDSL"/>
</dbReference>
<organism evidence="3 4">
    <name type="scientific">Desulfococcus multivorans DSM 2059</name>
    <dbReference type="NCBI Taxonomy" id="1121405"/>
    <lineage>
        <taxon>Bacteria</taxon>
        <taxon>Pseudomonadati</taxon>
        <taxon>Thermodesulfobacteriota</taxon>
        <taxon>Desulfobacteria</taxon>
        <taxon>Desulfobacterales</taxon>
        <taxon>Desulfococcaceae</taxon>
        <taxon>Desulfococcus</taxon>
    </lineage>
</organism>
<dbReference type="AlphaFoldDB" id="S7V9Y6"/>
<dbReference type="EMBL" id="ATHJ01000076">
    <property type="protein sequence ID" value="EPR41288.1"/>
    <property type="molecule type" value="Genomic_DNA"/>
</dbReference>
<proteinExistence type="predicted"/>
<dbReference type="PANTHER" id="PTHR30383:SF5">
    <property type="entry name" value="SGNH HYDROLASE-TYPE ESTERASE DOMAIN-CONTAINING PROTEIN"/>
    <property type="match status" value="1"/>
</dbReference>
<dbReference type="GO" id="GO:0004622">
    <property type="term" value="F:phosphatidylcholine lysophospholipase activity"/>
    <property type="evidence" value="ECO:0007669"/>
    <property type="project" value="TreeGrafter"/>
</dbReference>
<evidence type="ECO:0000259" key="2">
    <source>
        <dbReference type="Pfam" id="PF13472"/>
    </source>
</evidence>
<accession>S7V9Y6</accession>
<evidence type="ECO:0000256" key="1">
    <source>
        <dbReference type="SAM" id="MobiDB-lite"/>
    </source>
</evidence>
<reference evidence="3 4" key="1">
    <citation type="journal article" date="2013" name="Genome Announc.">
        <title>Draft genome sequences for three mercury-methylating, sulfate-reducing bacteria.</title>
        <authorList>
            <person name="Brown S.D."/>
            <person name="Hurt R.A.Jr."/>
            <person name="Gilmour C.C."/>
            <person name="Elias D.A."/>
        </authorList>
    </citation>
    <scope>NUCLEOTIDE SEQUENCE [LARGE SCALE GENOMIC DNA]</scope>
    <source>
        <strain evidence="3 4">DSM 2059</strain>
    </source>
</reference>
<evidence type="ECO:0000313" key="4">
    <source>
        <dbReference type="Proteomes" id="UP000014977"/>
    </source>
</evidence>
<dbReference type="SUPFAM" id="SSF52266">
    <property type="entry name" value="SGNH hydrolase"/>
    <property type="match status" value="2"/>
</dbReference>
<dbReference type="CDD" id="cd01846">
    <property type="entry name" value="fatty_acyltransferase_like"/>
    <property type="match status" value="1"/>
</dbReference>
<comment type="caution">
    <text evidence="3">The sequence shown here is derived from an EMBL/GenBank/DDBJ whole genome shotgun (WGS) entry which is preliminary data.</text>
</comment>
<dbReference type="InterPro" id="IPR013830">
    <property type="entry name" value="SGNH_hydro"/>
</dbReference>
<name>S7V9Y6_DESML</name>
<dbReference type="eggNOG" id="COG3240">
    <property type="taxonomic scope" value="Bacteria"/>
</dbReference>
<dbReference type="Gene3D" id="3.40.50.1110">
    <property type="entry name" value="SGNH hydrolase"/>
    <property type="match status" value="2"/>
</dbReference>
<dbReference type="Pfam" id="PF13472">
    <property type="entry name" value="Lipase_GDSL_2"/>
    <property type="match status" value="1"/>
</dbReference>
<dbReference type="InterPro" id="IPR051532">
    <property type="entry name" value="Ester_Hydrolysis_Enzymes"/>
</dbReference>
<keyword evidence="4" id="KW-1185">Reference proteome</keyword>
<gene>
    <name evidence="3" type="ORF">dsmv_2069</name>
</gene>
<dbReference type="eggNOG" id="COG2755">
    <property type="taxonomic scope" value="Bacteria"/>
</dbReference>
<dbReference type="Proteomes" id="UP000014977">
    <property type="component" value="Unassembled WGS sequence"/>
</dbReference>
<feature type="region of interest" description="Disordered" evidence="1">
    <location>
        <begin position="504"/>
        <end position="547"/>
    </location>
</feature>
<dbReference type="PANTHER" id="PTHR30383">
    <property type="entry name" value="THIOESTERASE 1/PROTEASE 1/LYSOPHOSPHOLIPASE L1"/>
    <property type="match status" value="1"/>
</dbReference>
<protein>
    <submittedName>
        <fullName evidence="3">Lipolytic protein G-D-S-L family</fullName>
    </submittedName>
</protein>
<sequence>MLLSRKYPVQYFINFKLLRSIILIITCIFAASSADALVRIMPLGDSITYGMYTSPDPRTEDYITGYRQPLYIGLTELGYDVDFVGNRLSGSLAEPDFDVNHEGYGGICASKVADDVYSQLVQNPADIVLLHIGTNCLTTDTEEVERILDNIYLYDIDITVFLALIIDRVPHSPDTSAYNLNLQAMASQRKADGDSIVVVDMEHALNYSDDMADWLHPNDDGYGKMADAWQNALVDFLGAVVPDPPPPPIVSPSVFDEIVVFGDSLSDNGNLFLIENQLHPDPALYYQGRFSNGPVWVEYLADLTHMNAPLDDRALGGAQSDGLVPPGLIEQVTSYTAAKALPLSHDSLFIIWIGGNDFLNGNGDFQNAVDNINRAMERLAALEAQHILLLNLPDLGAIPDTLGTSDATPATAFSLNFNAELVKMIDRFSIDHPEVTLYEFDVFSFFAAVQKDPAAFGFSNVTEPSPNFQIENNFDGAGHLFWDDRHPTTAMHALLADRVSANLDAHVPPSSNPDENDDGDPVPPPPTDSDQEDDGGGSTCFISSSLW</sequence>
<evidence type="ECO:0000313" key="3">
    <source>
        <dbReference type="EMBL" id="EPR41288.1"/>
    </source>
</evidence>